<keyword evidence="1" id="KW-0472">Membrane</keyword>
<keyword evidence="1" id="KW-0812">Transmembrane</keyword>
<dbReference type="RefSeq" id="WP_236339244.1">
    <property type="nucleotide sequence ID" value="NZ_CAKMMF010000004.1"/>
</dbReference>
<dbReference type="Proteomes" id="UP000838686">
    <property type="component" value="Unassembled WGS sequence"/>
</dbReference>
<reference evidence="3" key="1">
    <citation type="submission" date="2022-01" db="EMBL/GenBank/DDBJ databases">
        <authorList>
            <person name="Criscuolo A."/>
        </authorList>
    </citation>
    <scope>NUCLEOTIDE SEQUENCE</scope>
    <source>
        <strain evidence="3">CIP111893</strain>
    </source>
</reference>
<keyword evidence="1" id="KW-1133">Transmembrane helix</keyword>
<dbReference type="Gene3D" id="3.40.50.880">
    <property type="match status" value="1"/>
</dbReference>
<dbReference type="EMBL" id="CAKMMF010000004">
    <property type="protein sequence ID" value="CAH1197724.1"/>
    <property type="molecule type" value="Genomic_DNA"/>
</dbReference>
<keyword evidence="4" id="KW-1185">Reference proteome</keyword>
<gene>
    <name evidence="3" type="ORF">PAECIP111893_00914</name>
</gene>
<accession>A0ABM9BYA5</accession>
<sequence length="813" mass="88716">MKPYIRNTAMKAIILSFVAMLTILQSLPGRTAVAAPADETGIEIQSSAGYQGEIKGQRWFPAHFTLTNRTGRELSGELVVSVLSSYNGSKSDYSVKAELPMDTPITLSLALPSSQLGKTGSLIRFFENSAESGRTVKLLGNNYLSGTLSESNMIGIVARDPDTLNFMPMLNQKGYSIKTLPLQPEQLPEDSLQLNMLDVLLLNDVASDGLSEGQQEAITEWVSGGGTLILSGGAGYEKTAGPFQAIAPVTVQGTRTITSTDSLSSYVGGKKLVLQSPLTVSSATIGDGTAQLMEGEVVLAAQRSMGLGKVLYVAFDPSLEPMASWGGSAGLWAKLMGKVLQNTQAGVVFNHNGYSPYWELQSAVNMFPSINNPQFMMLLYLFLGYVFIVAPLLFVLLKRMDRREWAWWIIPTIAIISTVTIFFVGASDKNSTLAHTIRVMELNGKGEGTQFGASSVFIPTGGDVRMSFHTGQAPLLYENADAGFSGPLGRDLSDDTSLQLVTRTDQGTEIRWNDVPYWSTRRTFLDQETVADTGQLEAAMENSDKGPILRVANKTNAGLSDVHLIWNGQVVKIGDLEIGKSGSALVPVTGAGGQQMYQDYGSQIFPYTSSSSQDTSQRERILLNVYLNSQMNAGKFGNTNRIVVVGFSKDTEPFFQVNGQEVKSNSVTLWAQKVDLNVLMGDQVSIMPGMIIPELKSTTIKMLDQRPNGTIIAAKGELVFSYMLPDIEDVVYDKLMIHSRSMNANPTSVKLSIWNEKQGKWAEMTGNGSSWELQSAQDYMSKDRTVLMRFDVLDDIQYEIAYPQIALEGKVKR</sequence>
<evidence type="ECO:0008006" key="5">
    <source>
        <dbReference type="Google" id="ProtNLM"/>
    </source>
</evidence>
<dbReference type="InterPro" id="IPR029062">
    <property type="entry name" value="Class_I_gatase-like"/>
</dbReference>
<name>A0ABM9BYA5_9BACL</name>
<feature type="signal peptide" evidence="2">
    <location>
        <begin position="1"/>
        <end position="34"/>
    </location>
</feature>
<comment type="caution">
    <text evidence="3">The sequence shown here is derived from an EMBL/GenBank/DDBJ whole genome shotgun (WGS) entry which is preliminary data.</text>
</comment>
<keyword evidence="2" id="KW-0732">Signal</keyword>
<feature type="chain" id="PRO_5045786993" description="Glutamine amidotransferase domain-containing protein" evidence="2">
    <location>
        <begin position="35"/>
        <end position="813"/>
    </location>
</feature>
<feature type="transmembrane region" description="Helical" evidence="1">
    <location>
        <begin position="405"/>
        <end position="426"/>
    </location>
</feature>
<dbReference type="SUPFAM" id="SSF52317">
    <property type="entry name" value="Class I glutamine amidotransferase-like"/>
    <property type="match status" value="1"/>
</dbReference>
<evidence type="ECO:0000313" key="3">
    <source>
        <dbReference type="EMBL" id="CAH1197724.1"/>
    </source>
</evidence>
<organism evidence="3 4">
    <name type="scientific">Paenibacillus plantiphilus</name>
    <dbReference type="NCBI Taxonomy" id="2905650"/>
    <lineage>
        <taxon>Bacteria</taxon>
        <taxon>Bacillati</taxon>
        <taxon>Bacillota</taxon>
        <taxon>Bacilli</taxon>
        <taxon>Bacillales</taxon>
        <taxon>Paenibacillaceae</taxon>
        <taxon>Paenibacillus</taxon>
    </lineage>
</organism>
<protein>
    <recommendedName>
        <fullName evidence="5">Glutamine amidotransferase domain-containing protein</fullName>
    </recommendedName>
</protein>
<evidence type="ECO:0000256" key="1">
    <source>
        <dbReference type="SAM" id="Phobius"/>
    </source>
</evidence>
<evidence type="ECO:0000256" key="2">
    <source>
        <dbReference type="SAM" id="SignalP"/>
    </source>
</evidence>
<feature type="transmembrane region" description="Helical" evidence="1">
    <location>
        <begin position="375"/>
        <end position="396"/>
    </location>
</feature>
<proteinExistence type="predicted"/>
<evidence type="ECO:0000313" key="4">
    <source>
        <dbReference type="Proteomes" id="UP000838686"/>
    </source>
</evidence>